<accession>A0AAD3T6V0</accession>
<evidence type="ECO:0000313" key="4">
    <source>
        <dbReference type="EMBL" id="GMH23888.1"/>
    </source>
</evidence>
<comment type="similarity">
    <text evidence="1">Belongs to the plant acyltransferase family.</text>
</comment>
<dbReference type="Gene3D" id="3.30.559.10">
    <property type="entry name" value="Chloramphenicol acetyltransferase-like domain"/>
    <property type="match status" value="2"/>
</dbReference>
<name>A0AAD3T6V0_NEPGR</name>
<dbReference type="Pfam" id="PF02458">
    <property type="entry name" value="Transferase"/>
    <property type="match status" value="1"/>
</dbReference>
<protein>
    <submittedName>
        <fullName evidence="4">Uncharacterized protein</fullName>
    </submittedName>
</protein>
<dbReference type="PANTHER" id="PTHR31623:SF110">
    <property type="entry name" value="VINORINE SYNTHASE-LIKE"/>
    <property type="match status" value="1"/>
</dbReference>
<reference evidence="4" key="1">
    <citation type="submission" date="2023-05" db="EMBL/GenBank/DDBJ databases">
        <title>Nepenthes gracilis genome sequencing.</title>
        <authorList>
            <person name="Fukushima K."/>
        </authorList>
    </citation>
    <scope>NUCLEOTIDE SEQUENCE</scope>
    <source>
        <strain evidence="4">SING2019-196</strain>
    </source>
</reference>
<dbReference type="AlphaFoldDB" id="A0AAD3T6V0"/>
<dbReference type="PANTHER" id="PTHR31623">
    <property type="entry name" value="F21J9.9"/>
    <property type="match status" value="1"/>
</dbReference>
<evidence type="ECO:0000256" key="3">
    <source>
        <dbReference type="ARBA" id="ARBA00023315"/>
    </source>
</evidence>
<keyword evidence="3" id="KW-0012">Acyltransferase</keyword>
<keyword evidence="2" id="KW-0808">Transferase</keyword>
<organism evidence="4 5">
    <name type="scientific">Nepenthes gracilis</name>
    <name type="common">Slender pitcher plant</name>
    <dbReference type="NCBI Taxonomy" id="150966"/>
    <lineage>
        <taxon>Eukaryota</taxon>
        <taxon>Viridiplantae</taxon>
        <taxon>Streptophyta</taxon>
        <taxon>Embryophyta</taxon>
        <taxon>Tracheophyta</taxon>
        <taxon>Spermatophyta</taxon>
        <taxon>Magnoliopsida</taxon>
        <taxon>eudicotyledons</taxon>
        <taxon>Gunneridae</taxon>
        <taxon>Pentapetalae</taxon>
        <taxon>Caryophyllales</taxon>
        <taxon>Nepenthaceae</taxon>
        <taxon>Nepenthes</taxon>
    </lineage>
</organism>
<sequence>MLSLELEIVSKTQIKPSSETPDHLRCFKLCFLDQLFPMFYTPVILFYPFKDTTQLLPKLKDSLSKTLTIFYPLAGRVKDNVAIDCNDAGISYIEARVSCSMHDFLMDPTSELQGHLLPSKKLDRDHIIEMIQVQVTVFNCGGIAIGGCFCHKIMDAASISCFLNNWAAIATSSCDRMICPDLITASSLFPPMDHISSPSDEELNPVHGSSCSLKTFVFSSSAISALKARATSEGVPNPTRVEVVSAFIWKQVMASLGKTSSILDHRIRMSSKLAFSVNIRTRITPPLAKGCVGNLIVLIFANCKSTEEGEELPDLVGIVHETISQVNGDVLKKIHSLETFETILEITQDFFNNKRTTYLCTSWCKIGITEVDFGWGKPIWIGLLGLKPISELRNTFMLIDTIHSDGIKAQLVLNEEEMAILEHDEEFLAFATPVQGINSQYLT</sequence>
<evidence type="ECO:0000313" key="5">
    <source>
        <dbReference type="Proteomes" id="UP001279734"/>
    </source>
</evidence>
<dbReference type="EMBL" id="BSYO01000027">
    <property type="protein sequence ID" value="GMH23888.1"/>
    <property type="molecule type" value="Genomic_DNA"/>
</dbReference>
<proteinExistence type="inferred from homology"/>
<keyword evidence="5" id="KW-1185">Reference proteome</keyword>
<evidence type="ECO:0000256" key="2">
    <source>
        <dbReference type="ARBA" id="ARBA00022679"/>
    </source>
</evidence>
<evidence type="ECO:0000256" key="1">
    <source>
        <dbReference type="ARBA" id="ARBA00009861"/>
    </source>
</evidence>
<gene>
    <name evidence="4" type="ORF">Nepgr_025731</name>
</gene>
<dbReference type="Proteomes" id="UP001279734">
    <property type="component" value="Unassembled WGS sequence"/>
</dbReference>
<comment type="caution">
    <text evidence="4">The sequence shown here is derived from an EMBL/GenBank/DDBJ whole genome shotgun (WGS) entry which is preliminary data.</text>
</comment>
<dbReference type="InterPro" id="IPR023213">
    <property type="entry name" value="CAT-like_dom_sf"/>
</dbReference>
<dbReference type="GO" id="GO:0016746">
    <property type="term" value="F:acyltransferase activity"/>
    <property type="evidence" value="ECO:0007669"/>
    <property type="project" value="UniProtKB-KW"/>
</dbReference>